<keyword evidence="2" id="KW-1185">Reference proteome</keyword>
<dbReference type="EMBL" id="JASCZI010182345">
    <property type="protein sequence ID" value="MED6187695.1"/>
    <property type="molecule type" value="Genomic_DNA"/>
</dbReference>
<name>A0ABU6WPB0_9FABA</name>
<accession>A0ABU6WPB0</accession>
<reference evidence="1 2" key="1">
    <citation type="journal article" date="2023" name="Plants (Basel)">
        <title>Bridging the Gap: Combining Genomics and Transcriptomics Approaches to Understand Stylosanthes scabra, an Orphan Legume from the Brazilian Caatinga.</title>
        <authorList>
            <person name="Ferreira-Neto J.R.C."/>
            <person name="da Silva M.D."/>
            <person name="Binneck E."/>
            <person name="de Melo N.F."/>
            <person name="da Silva R.H."/>
            <person name="de Melo A.L.T.M."/>
            <person name="Pandolfi V."/>
            <person name="Bustamante F.O."/>
            <person name="Brasileiro-Vidal A.C."/>
            <person name="Benko-Iseppon A.M."/>
        </authorList>
    </citation>
    <scope>NUCLEOTIDE SEQUENCE [LARGE SCALE GENOMIC DNA]</scope>
    <source>
        <tissue evidence="1">Leaves</tissue>
    </source>
</reference>
<evidence type="ECO:0000313" key="1">
    <source>
        <dbReference type="EMBL" id="MED6187695.1"/>
    </source>
</evidence>
<dbReference type="Proteomes" id="UP001341840">
    <property type="component" value="Unassembled WGS sequence"/>
</dbReference>
<comment type="caution">
    <text evidence="1">The sequence shown here is derived from an EMBL/GenBank/DDBJ whole genome shotgun (WGS) entry which is preliminary data.</text>
</comment>
<proteinExistence type="predicted"/>
<organism evidence="1 2">
    <name type="scientific">Stylosanthes scabra</name>
    <dbReference type="NCBI Taxonomy" id="79078"/>
    <lineage>
        <taxon>Eukaryota</taxon>
        <taxon>Viridiplantae</taxon>
        <taxon>Streptophyta</taxon>
        <taxon>Embryophyta</taxon>
        <taxon>Tracheophyta</taxon>
        <taxon>Spermatophyta</taxon>
        <taxon>Magnoliopsida</taxon>
        <taxon>eudicotyledons</taxon>
        <taxon>Gunneridae</taxon>
        <taxon>Pentapetalae</taxon>
        <taxon>rosids</taxon>
        <taxon>fabids</taxon>
        <taxon>Fabales</taxon>
        <taxon>Fabaceae</taxon>
        <taxon>Papilionoideae</taxon>
        <taxon>50 kb inversion clade</taxon>
        <taxon>dalbergioids sensu lato</taxon>
        <taxon>Dalbergieae</taxon>
        <taxon>Pterocarpus clade</taxon>
        <taxon>Stylosanthes</taxon>
    </lineage>
</organism>
<sequence length="130" mass="14977">MNREIWGKPFLFLEFTPTTRGTSKIPEEVSIRRLHGLATKTTLGSGQARQLAKPGSLDLASFGQLFRTLGLEYFIKNPGDQGHSMRRLKKGTKRAWKSSERSKLYVRIHVQHGIEELNLHVIRELRRHTE</sequence>
<gene>
    <name evidence="1" type="ORF">PIB30_078879</name>
</gene>
<evidence type="ECO:0000313" key="2">
    <source>
        <dbReference type="Proteomes" id="UP001341840"/>
    </source>
</evidence>
<protein>
    <submittedName>
        <fullName evidence="1">Uncharacterized protein</fullName>
    </submittedName>
</protein>